<evidence type="ECO:0000313" key="2">
    <source>
        <dbReference type="Proteomes" id="UP000324241"/>
    </source>
</evidence>
<dbReference type="RefSeq" id="XP_033423183.1">
    <property type="nucleotide sequence ID" value="XM_033575165.1"/>
</dbReference>
<reference evidence="1 2" key="1">
    <citation type="submission" date="2019-08" db="EMBL/GenBank/DDBJ databases">
        <title>The genome sequence of a newly discovered highly antifungal drug resistant Aspergillus species, Aspergillus tanneri NIH 1004.</title>
        <authorList>
            <person name="Mounaud S."/>
            <person name="Singh I."/>
            <person name="Joardar V."/>
            <person name="Pakala S."/>
            <person name="Pakala S."/>
            <person name="Venepally P."/>
            <person name="Chung J.K."/>
            <person name="Losada L."/>
            <person name="Nierman W.C."/>
        </authorList>
    </citation>
    <scope>NUCLEOTIDE SEQUENCE [LARGE SCALE GENOMIC DNA]</scope>
    <source>
        <strain evidence="1 2">NIH1004</strain>
    </source>
</reference>
<dbReference type="Proteomes" id="UP000324241">
    <property type="component" value="Unassembled WGS sequence"/>
</dbReference>
<sequence length="222" mass="24181">MANQNRLRCLHASLPPVIDLDPSPAPVEEQLDGHFTQLLAATPLARILSSLWEDKCWHLLIIWPYPSAVRPQDSKGFAALGCRFAILPPQTAPIIIDKDILQLRSFTTRLRNIFSPRNLTQYVATPILGDVAQPPVISLKPRQHPAHAVDLLLTVSPGVLVHLQGVPDLHVGRLLIRIAVTARWIALARSAALSTAVAPPNTALGVTYAPNDSVSQLNTRIG</sequence>
<protein>
    <submittedName>
        <fullName evidence="1">Uncharacterized protein</fullName>
    </submittedName>
</protein>
<dbReference type="AlphaFoldDB" id="A0A5M9M9W2"/>
<proteinExistence type="predicted"/>
<evidence type="ECO:0000313" key="1">
    <source>
        <dbReference type="EMBL" id="KAA8643822.1"/>
    </source>
</evidence>
<dbReference type="GeneID" id="54333298"/>
<name>A0A5M9M9W2_9EURO</name>
<dbReference type="EMBL" id="QUQM01000005">
    <property type="protein sequence ID" value="KAA8643822.1"/>
    <property type="molecule type" value="Genomic_DNA"/>
</dbReference>
<gene>
    <name evidence="1" type="ORF">ATNIH1004_010597</name>
</gene>
<accession>A0A5M9M9W2</accession>
<comment type="caution">
    <text evidence="1">The sequence shown here is derived from an EMBL/GenBank/DDBJ whole genome shotgun (WGS) entry which is preliminary data.</text>
</comment>
<dbReference type="VEuPathDB" id="FungiDB:EYZ11_013019"/>
<organism evidence="1 2">
    <name type="scientific">Aspergillus tanneri</name>
    <dbReference type="NCBI Taxonomy" id="1220188"/>
    <lineage>
        <taxon>Eukaryota</taxon>
        <taxon>Fungi</taxon>
        <taxon>Dikarya</taxon>
        <taxon>Ascomycota</taxon>
        <taxon>Pezizomycotina</taxon>
        <taxon>Eurotiomycetes</taxon>
        <taxon>Eurotiomycetidae</taxon>
        <taxon>Eurotiales</taxon>
        <taxon>Aspergillaceae</taxon>
        <taxon>Aspergillus</taxon>
        <taxon>Aspergillus subgen. Circumdati</taxon>
    </lineage>
</organism>